<evidence type="ECO:0000313" key="4">
    <source>
        <dbReference type="Proteomes" id="UP000319263"/>
    </source>
</evidence>
<proteinExistence type="predicted"/>
<dbReference type="PROSITE" id="PS50937">
    <property type="entry name" value="HTH_MERR_2"/>
    <property type="match status" value="1"/>
</dbReference>
<evidence type="ECO:0000259" key="2">
    <source>
        <dbReference type="PROSITE" id="PS50937"/>
    </source>
</evidence>
<sequence>MTVPDPTRDRPVFGIAVAAELAGTGPQNLRAYERAGLVRPARTEGGTRRYSQDDVDRLRRVSELMDAGLNLAGVAMVLDLQDQNRKLRGRLEQRRRDD</sequence>
<feature type="domain" description="HTH merR-type" evidence="2">
    <location>
        <begin position="12"/>
        <end position="80"/>
    </location>
</feature>
<dbReference type="SMART" id="SM00422">
    <property type="entry name" value="HTH_MERR"/>
    <property type="match status" value="1"/>
</dbReference>
<dbReference type="KEGG" id="mik:FOE78_17365"/>
<name>A0A516Q624_9ACTN</name>
<dbReference type="PANTHER" id="PTHR30204:SF58">
    <property type="entry name" value="HTH-TYPE TRANSCRIPTIONAL REGULATOR YFMP"/>
    <property type="match status" value="1"/>
</dbReference>
<dbReference type="EMBL" id="CP041692">
    <property type="protein sequence ID" value="QDP98888.1"/>
    <property type="molecule type" value="Genomic_DNA"/>
</dbReference>
<dbReference type="PANTHER" id="PTHR30204">
    <property type="entry name" value="REDOX-CYCLING DRUG-SENSING TRANSCRIPTIONAL ACTIVATOR SOXR"/>
    <property type="match status" value="1"/>
</dbReference>
<evidence type="ECO:0000313" key="3">
    <source>
        <dbReference type="EMBL" id="QDP98888.1"/>
    </source>
</evidence>
<organism evidence="3 4">
    <name type="scientific">Microlunatus elymi</name>
    <dbReference type="NCBI Taxonomy" id="2596828"/>
    <lineage>
        <taxon>Bacteria</taxon>
        <taxon>Bacillati</taxon>
        <taxon>Actinomycetota</taxon>
        <taxon>Actinomycetes</taxon>
        <taxon>Propionibacteriales</taxon>
        <taxon>Propionibacteriaceae</taxon>
        <taxon>Microlunatus</taxon>
    </lineage>
</organism>
<reference evidence="3 4" key="1">
    <citation type="submission" date="2019-07" db="EMBL/GenBank/DDBJ databases">
        <title>Microlunatus dokdonensis sp. nov. isolated from the rhizospheric soil of the wild plant Elymus tsukushiensis.</title>
        <authorList>
            <person name="Ghim S.-Y."/>
            <person name="Hwang Y.-J."/>
            <person name="Son J.-S."/>
            <person name="Shin J.-H."/>
        </authorList>
    </citation>
    <scope>NUCLEOTIDE SEQUENCE [LARGE SCALE GENOMIC DNA]</scope>
    <source>
        <strain evidence="3 4">KUDC0627</strain>
    </source>
</reference>
<dbReference type="GO" id="GO:0003677">
    <property type="term" value="F:DNA binding"/>
    <property type="evidence" value="ECO:0007669"/>
    <property type="project" value="UniProtKB-KW"/>
</dbReference>
<dbReference type="SUPFAM" id="SSF46955">
    <property type="entry name" value="Putative DNA-binding domain"/>
    <property type="match status" value="1"/>
</dbReference>
<gene>
    <name evidence="3" type="ORF">FOE78_17365</name>
</gene>
<dbReference type="OrthoDB" id="9809391at2"/>
<dbReference type="Gene3D" id="1.10.1660.10">
    <property type="match status" value="1"/>
</dbReference>
<protein>
    <submittedName>
        <fullName evidence="3">MerR family transcriptional regulator</fullName>
    </submittedName>
</protein>
<keyword evidence="4" id="KW-1185">Reference proteome</keyword>
<dbReference type="AlphaFoldDB" id="A0A516Q624"/>
<dbReference type="InterPro" id="IPR000551">
    <property type="entry name" value="MerR-type_HTH_dom"/>
</dbReference>
<evidence type="ECO:0000256" key="1">
    <source>
        <dbReference type="ARBA" id="ARBA00023125"/>
    </source>
</evidence>
<keyword evidence="1" id="KW-0238">DNA-binding</keyword>
<accession>A0A516Q624</accession>
<dbReference type="Pfam" id="PF13411">
    <property type="entry name" value="MerR_1"/>
    <property type="match status" value="1"/>
</dbReference>
<dbReference type="InterPro" id="IPR047057">
    <property type="entry name" value="MerR_fam"/>
</dbReference>
<dbReference type="InterPro" id="IPR009061">
    <property type="entry name" value="DNA-bd_dom_put_sf"/>
</dbReference>
<dbReference type="Proteomes" id="UP000319263">
    <property type="component" value="Chromosome"/>
</dbReference>
<dbReference type="GO" id="GO:0003700">
    <property type="term" value="F:DNA-binding transcription factor activity"/>
    <property type="evidence" value="ECO:0007669"/>
    <property type="project" value="InterPro"/>
</dbReference>
<dbReference type="PRINTS" id="PR00040">
    <property type="entry name" value="HTHMERR"/>
</dbReference>